<comment type="cofactor">
    <cofactor evidence="1">
        <name>FAD</name>
        <dbReference type="ChEBI" id="CHEBI:57692"/>
    </cofactor>
</comment>
<dbReference type="Proteomes" id="UP000038010">
    <property type="component" value="Unassembled WGS sequence"/>
</dbReference>
<dbReference type="GO" id="GO:0071949">
    <property type="term" value="F:FAD binding"/>
    <property type="evidence" value="ECO:0007669"/>
    <property type="project" value="InterPro"/>
</dbReference>
<evidence type="ECO:0000256" key="2">
    <source>
        <dbReference type="ARBA" id="ARBA00005964"/>
    </source>
</evidence>
<dbReference type="PANTHER" id="PTHR47178">
    <property type="entry name" value="MONOOXYGENASE, FAD-BINDING"/>
    <property type="match status" value="1"/>
</dbReference>
<comment type="similarity">
    <text evidence="2">Belongs to the type-B carboxylesterase/lipase family.</text>
</comment>
<sequence length="873" mass="95763">MAGLDTKPIIVIGAGLVGLTLAQGLKKAGFSYKIFDRDSSLDARPAGWGITVHWSLPSLQACLPQELYDKIPSIQVDPSAGDKAHDVYRFLDLETGKDKYAMPSGHHYRLNRAKLRQLLSTDIRVQWGMSFRNFETTEDGVTVHFADGSSVEGSMLLAVDGKNSRIKRLLIGEESARLNPLPVAFTGFTLRLSPAKMKPFTDIHPVIWQGCHPRSGYFIFFSMLSTPETNGTAGTENEHYEGQFNMSWLIEQNGPVPKTSAEQLAKAKAAASASTGIFEPLRQAILDIPEDTHTLEIVLDDWPTQKWPSRGGRVALLGDAAHTMTMYRGEAANHGMYDAAAFVHQLNQWRRGTKSREDALNDYQVEVVERTHEAVLLSRFACLECHDLDNLRDDSKVFQVSGFNARVKEEREAFDLTPGMPDVVGSKGVPQKDAVDVEMEAKDVTTLELPCGPCTAERDDGLIRARGIPYAQAQRFQAPQAIPAWTKAKYCTVPAALCPQLPSRLESVLGPITKGRHFDEDCLHLSVVAPQNAAKAPVMIFLHGGAFISGGGDLDCYLPLDIARQGIVCVNITHRLGVFGYLMLPDVAPANLGLLDQIAALRWVQSNIAGFGGDPSNVTVIGQSAGAESIVCLLASSGTEDLFHRAVLMSGPLEDLRERAPTGPLLAKQVQSQLKNDPLRMSTDELLGLQKDILLNPPTQQHLMLFGPLLGYDPLPPGSGLDDRLNARLAQLPILIGWTTHDGRPFARTLSPNTSESLGTMFVTENYFAAPSKALHQRANLQVGGHSTSYCFGWHPPGSVFEANHCIDVPLVLGTPDAWQDAPMLCGQRHSDDFQKMALQLRHLYVDFIRGGRLREGHIAIGRNFECSDHLWE</sequence>
<evidence type="ECO:0000256" key="6">
    <source>
        <dbReference type="ARBA" id="ARBA00023002"/>
    </source>
</evidence>
<keyword evidence="4" id="KW-0378">Hydrolase</keyword>
<dbReference type="PANTHER" id="PTHR47178:SF1">
    <property type="entry name" value="FAD-BINDING DOMAIN-CONTAINING PROTEIN-RELATED"/>
    <property type="match status" value="1"/>
</dbReference>
<dbReference type="InterPro" id="IPR002018">
    <property type="entry name" value="CarbesteraseB"/>
</dbReference>
<dbReference type="InterPro" id="IPR002938">
    <property type="entry name" value="FAD-bd"/>
</dbReference>
<evidence type="ECO:0000256" key="7">
    <source>
        <dbReference type="ARBA" id="ARBA00023033"/>
    </source>
</evidence>
<dbReference type="PROSITE" id="PS00122">
    <property type="entry name" value="CARBOXYLESTERASE_B_1"/>
    <property type="match status" value="1"/>
</dbReference>
<organism evidence="10 11">
    <name type="scientific">Cyphellophora attinorum</name>
    <dbReference type="NCBI Taxonomy" id="1664694"/>
    <lineage>
        <taxon>Eukaryota</taxon>
        <taxon>Fungi</taxon>
        <taxon>Dikarya</taxon>
        <taxon>Ascomycota</taxon>
        <taxon>Pezizomycotina</taxon>
        <taxon>Eurotiomycetes</taxon>
        <taxon>Chaetothyriomycetidae</taxon>
        <taxon>Chaetothyriales</taxon>
        <taxon>Cyphellophoraceae</taxon>
        <taxon>Cyphellophora</taxon>
    </lineage>
</organism>
<dbReference type="AlphaFoldDB" id="A0A0N1HZZ6"/>
<dbReference type="VEuPathDB" id="FungiDB:AB675_8796"/>
<accession>A0A0N1HZZ6</accession>
<evidence type="ECO:0000256" key="1">
    <source>
        <dbReference type="ARBA" id="ARBA00001974"/>
    </source>
</evidence>
<dbReference type="InterPro" id="IPR019826">
    <property type="entry name" value="Carboxylesterase_B_AS"/>
</dbReference>
<dbReference type="STRING" id="1664694.A0A0N1HZZ6"/>
<keyword evidence="3" id="KW-0285">Flavoprotein</keyword>
<keyword evidence="6" id="KW-0560">Oxidoreductase</keyword>
<dbReference type="SUPFAM" id="SSF53474">
    <property type="entry name" value="alpha/beta-Hydrolases"/>
    <property type="match status" value="1"/>
</dbReference>
<evidence type="ECO:0000313" key="10">
    <source>
        <dbReference type="EMBL" id="KPI44560.1"/>
    </source>
</evidence>
<dbReference type="Pfam" id="PF00135">
    <property type="entry name" value="COesterase"/>
    <property type="match status" value="1"/>
</dbReference>
<keyword evidence="11" id="KW-1185">Reference proteome</keyword>
<dbReference type="SUPFAM" id="SSF51905">
    <property type="entry name" value="FAD/NAD(P)-binding domain"/>
    <property type="match status" value="1"/>
</dbReference>
<dbReference type="Pfam" id="PF01494">
    <property type="entry name" value="FAD_binding_3"/>
    <property type="match status" value="1"/>
</dbReference>
<dbReference type="Gene3D" id="3.50.50.60">
    <property type="entry name" value="FAD/NAD(P)-binding domain"/>
    <property type="match status" value="1"/>
</dbReference>
<gene>
    <name evidence="10" type="ORF">AB675_8796</name>
</gene>
<evidence type="ECO:0000256" key="5">
    <source>
        <dbReference type="ARBA" id="ARBA00022827"/>
    </source>
</evidence>
<dbReference type="ESTHER" id="9euro-a0a0n1hzz6">
    <property type="family name" value="Fungal_carboxylesterase_lipase"/>
</dbReference>
<dbReference type="GO" id="GO:0004497">
    <property type="term" value="F:monooxygenase activity"/>
    <property type="evidence" value="ECO:0007669"/>
    <property type="project" value="UniProtKB-KW"/>
</dbReference>
<reference evidence="10 11" key="1">
    <citation type="submission" date="2015-06" db="EMBL/GenBank/DDBJ databases">
        <title>Draft genome of the ant-associated black yeast Phialophora attae CBS 131958.</title>
        <authorList>
            <person name="Moreno L.F."/>
            <person name="Stielow B.J."/>
            <person name="de Hoog S."/>
            <person name="Vicente V.A."/>
            <person name="Weiss V.A."/>
            <person name="de Vries M."/>
            <person name="Cruz L.M."/>
            <person name="Souza E.M."/>
        </authorList>
    </citation>
    <scope>NUCLEOTIDE SEQUENCE [LARGE SCALE GENOMIC DNA]</scope>
    <source>
        <strain evidence="10 11">CBS 131958</strain>
    </source>
</reference>
<dbReference type="EMBL" id="LFJN01000003">
    <property type="protein sequence ID" value="KPI44560.1"/>
    <property type="molecule type" value="Genomic_DNA"/>
</dbReference>
<evidence type="ECO:0000259" key="9">
    <source>
        <dbReference type="Pfam" id="PF01494"/>
    </source>
</evidence>
<proteinExistence type="inferred from homology"/>
<feature type="domain" description="FAD-binding" evidence="9">
    <location>
        <begin position="310"/>
        <end position="370"/>
    </location>
</feature>
<dbReference type="RefSeq" id="XP_018004523.1">
    <property type="nucleotide sequence ID" value="XM_018149273.1"/>
</dbReference>
<dbReference type="OrthoDB" id="47494at2759"/>
<evidence type="ECO:0000256" key="4">
    <source>
        <dbReference type="ARBA" id="ARBA00022801"/>
    </source>
</evidence>
<dbReference type="InterPro" id="IPR036188">
    <property type="entry name" value="FAD/NAD-bd_sf"/>
</dbReference>
<protein>
    <submittedName>
        <fullName evidence="10">Para-nitrobenzyl esterase</fullName>
    </submittedName>
</protein>
<evidence type="ECO:0000313" key="11">
    <source>
        <dbReference type="Proteomes" id="UP000038010"/>
    </source>
</evidence>
<dbReference type="InterPro" id="IPR029058">
    <property type="entry name" value="AB_hydrolase_fold"/>
</dbReference>
<dbReference type="Gene3D" id="3.40.50.1820">
    <property type="entry name" value="alpha/beta hydrolase"/>
    <property type="match status" value="1"/>
</dbReference>
<dbReference type="GO" id="GO:0016787">
    <property type="term" value="F:hydrolase activity"/>
    <property type="evidence" value="ECO:0007669"/>
    <property type="project" value="UniProtKB-KW"/>
</dbReference>
<dbReference type="PRINTS" id="PR00420">
    <property type="entry name" value="RNGMNOXGNASE"/>
</dbReference>
<keyword evidence="5" id="KW-0274">FAD</keyword>
<evidence type="ECO:0000259" key="8">
    <source>
        <dbReference type="Pfam" id="PF00135"/>
    </source>
</evidence>
<evidence type="ECO:0000256" key="3">
    <source>
        <dbReference type="ARBA" id="ARBA00022630"/>
    </source>
</evidence>
<name>A0A0N1HZZ6_9EURO</name>
<dbReference type="GeneID" id="28741152"/>
<keyword evidence="7" id="KW-0503">Monooxygenase</keyword>
<feature type="domain" description="Carboxylesterase type B" evidence="8">
    <location>
        <begin position="466"/>
        <end position="755"/>
    </location>
</feature>
<comment type="caution">
    <text evidence="10">The sequence shown here is derived from an EMBL/GenBank/DDBJ whole genome shotgun (WGS) entry which is preliminary data.</text>
</comment>